<dbReference type="InterPro" id="IPR046219">
    <property type="entry name" value="DUF6252"/>
</dbReference>
<evidence type="ECO:0000313" key="3">
    <source>
        <dbReference type="EMBL" id="MBT0606679.1"/>
    </source>
</evidence>
<feature type="chain" id="PRO_5045285156" description="Lipoprotein" evidence="2">
    <location>
        <begin position="20"/>
        <end position="208"/>
    </location>
</feature>
<feature type="region of interest" description="Disordered" evidence="1">
    <location>
        <begin position="59"/>
        <end position="80"/>
    </location>
</feature>
<keyword evidence="2" id="KW-0732">Signal</keyword>
<comment type="caution">
    <text evidence="3">The sequence shown here is derived from an EMBL/GenBank/DDBJ whole genome shotgun (WGS) entry which is preliminary data.</text>
</comment>
<evidence type="ECO:0000313" key="4">
    <source>
        <dbReference type="Proteomes" id="UP001297092"/>
    </source>
</evidence>
<evidence type="ECO:0000256" key="1">
    <source>
        <dbReference type="SAM" id="MobiDB-lite"/>
    </source>
</evidence>
<gene>
    <name evidence="3" type="ORF">KIV10_00655</name>
</gene>
<organism evidence="3 4">
    <name type="scientific">Aequorivita echinoideorum</name>
    <dbReference type="NCBI Taxonomy" id="1549647"/>
    <lineage>
        <taxon>Bacteria</taxon>
        <taxon>Pseudomonadati</taxon>
        <taxon>Bacteroidota</taxon>
        <taxon>Flavobacteriia</taxon>
        <taxon>Flavobacteriales</taxon>
        <taxon>Flavobacteriaceae</taxon>
        <taxon>Aequorivita</taxon>
    </lineage>
</organism>
<sequence>MKNTTIAVLSFLWFWANFASNNNHVSAEAGLKPNIMKTFKKTFLVLMAVVAVSLTSCKKDDDGGDGGGAGEGTMTANVSGSGSFTSMEIATVATETTQAGVTTIRVQGSNAEGRAIVLTISPYEGTGTYEISENSVFTFATYSETDVNNPLDTQFWNAPYENSGVVGEIQISEKTDTNIKGTFNFLGKNPDNGSEKSITDGSFNVNFQ</sequence>
<dbReference type="EMBL" id="JAHCTB010000001">
    <property type="protein sequence ID" value="MBT0606679.1"/>
    <property type="molecule type" value="Genomic_DNA"/>
</dbReference>
<reference evidence="3 4" key="1">
    <citation type="submission" date="2021-05" db="EMBL/GenBank/DDBJ databases">
        <title>Aequorivita echinoideorum JCM 30378 genome.</title>
        <authorList>
            <person name="Zhang H."/>
            <person name="Li C."/>
        </authorList>
    </citation>
    <scope>NUCLEOTIDE SEQUENCE [LARGE SCALE GENOMIC DNA]</scope>
    <source>
        <strain evidence="3 4">JCM30378</strain>
    </source>
</reference>
<keyword evidence="4" id="KW-1185">Reference proteome</keyword>
<accession>A0ABS5S0C8</accession>
<evidence type="ECO:0008006" key="5">
    <source>
        <dbReference type="Google" id="ProtNLM"/>
    </source>
</evidence>
<feature type="signal peptide" evidence="2">
    <location>
        <begin position="1"/>
        <end position="19"/>
    </location>
</feature>
<proteinExistence type="predicted"/>
<evidence type="ECO:0000256" key="2">
    <source>
        <dbReference type="SAM" id="SignalP"/>
    </source>
</evidence>
<protein>
    <recommendedName>
        <fullName evidence="5">Lipoprotein</fullName>
    </recommendedName>
</protein>
<name>A0ABS5S0C8_9FLAO</name>
<dbReference type="RefSeq" id="WP_214111558.1">
    <property type="nucleotide sequence ID" value="NZ_JAHCTB010000001.1"/>
</dbReference>
<dbReference type="Proteomes" id="UP001297092">
    <property type="component" value="Unassembled WGS sequence"/>
</dbReference>
<dbReference type="Pfam" id="PF19765">
    <property type="entry name" value="DUF6252"/>
    <property type="match status" value="1"/>
</dbReference>